<dbReference type="InterPro" id="IPR002347">
    <property type="entry name" value="SDR_fam"/>
</dbReference>
<reference evidence="4" key="1">
    <citation type="journal article" date="2018" name="Front. Microbiol.">
        <title>Genome-Based Analysis Reveals the Taxonomy and Diversity of the Family Idiomarinaceae.</title>
        <authorList>
            <person name="Liu Y."/>
            <person name="Lai Q."/>
            <person name="Shao Z."/>
        </authorList>
    </citation>
    <scope>NUCLEOTIDE SEQUENCE [LARGE SCALE GENOMIC DNA]</scope>
    <source>
        <strain evidence="4">GBPy7</strain>
    </source>
</reference>
<dbReference type="Proteomes" id="UP000288395">
    <property type="component" value="Unassembled WGS sequence"/>
</dbReference>
<name>A0A432VZX3_9GAMM</name>
<dbReference type="AlphaFoldDB" id="A0A432VZX3"/>
<dbReference type="PROSITE" id="PS00061">
    <property type="entry name" value="ADH_SHORT"/>
    <property type="match status" value="1"/>
</dbReference>
<dbReference type="GO" id="GO:0016020">
    <property type="term" value="C:membrane"/>
    <property type="evidence" value="ECO:0007669"/>
    <property type="project" value="TreeGrafter"/>
</dbReference>
<dbReference type="Pfam" id="PF00106">
    <property type="entry name" value="adh_short"/>
    <property type="match status" value="1"/>
</dbReference>
<organism evidence="3 4">
    <name type="scientific">Aliidiomarina iranensis</name>
    <dbReference type="NCBI Taxonomy" id="1434071"/>
    <lineage>
        <taxon>Bacteria</taxon>
        <taxon>Pseudomonadati</taxon>
        <taxon>Pseudomonadota</taxon>
        <taxon>Gammaproteobacteria</taxon>
        <taxon>Alteromonadales</taxon>
        <taxon>Idiomarinaceae</taxon>
        <taxon>Aliidiomarina</taxon>
    </lineage>
</organism>
<proteinExistence type="inferred from homology"/>
<gene>
    <name evidence="3" type="ORF">CWE08_03705</name>
</gene>
<dbReference type="PRINTS" id="PR00081">
    <property type="entry name" value="GDHRDH"/>
</dbReference>
<evidence type="ECO:0000313" key="4">
    <source>
        <dbReference type="Proteomes" id="UP000288395"/>
    </source>
</evidence>
<protein>
    <submittedName>
        <fullName evidence="3">Short-chain dehydrogenase</fullName>
    </submittedName>
</protein>
<evidence type="ECO:0000313" key="3">
    <source>
        <dbReference type="EMBL" id="RUO22304.1"/>
    </source>
</evidence>
<dbReference type="OrthoDB" id="335726at2"/>
<dbReference type="GO" id="GO:0016491">
    <property type="term" value="F:oxidoreductase activity"/>
    <property type="evidence" value="ECO:0007669"/>
    <property type="project" value="UniProtKB-KW"/>
</dbReference>
<accession>A0A432VZX3</accession>
<dbReference type="InterPro" id="IPR036291">
    <property type="entry name" value="NAD(P)-bd_dom_sf"/>
</dbReference>
<evidence type="ECO:0000256" key="1">
    <source>
        <dbReference type="ARBA" id="ARBA00006484"/>
    </source>
</evidence>
<dbReference type="PANTHER" id="PTHR44196">
    <property type="entry name" value="DEHYDROGENASE/REDUCTASE SDR FAMILY MEMBER 7B"/>
    <property type="match status" value="1"/>
</dbReference>
<dbReference type="Gene3D" id="3.40.50.720">
    <property type="entry name" value="NAD(P)-binding Rossmann-like Domain"/>
    <property type="match status" value="1"/>
</dbReference>
<dbReference type="PANTHER" id="PTHR44196:SF1">
    <property type="entry name" value="DEHYDROGENASE_REDUCTASE SDR FAMILY MEMBER 7B"/>
    <property type="match status" value="1"/>
</dbReference>
<dbReference type="SUPFAM" id="SSF51735">
    <property type="entry name" value="NAD(P)-binding Rossmann-fold domains"/>
    <property type="match status" value="1"/>
</dbReference>
<comment type="caution">
    <text evidence="3">The sequence shown here is derived from an EMBL/GenBank/DDBJ whole genome shotgun (WGS) entry which is preliminary data.</text>
</comment>
<keyword evidence="4" id="KW-1185">Reference proteome</keyword>
<sequence length="246" mass="27014">MNILITGATSGIGKQLVLDYLNDGHQVVACGRSQDKLDKLASEASNREALKFCVFDVTDRNATKAALAKCQDEIELDCVILSAGVCEYIDDAKNFDPELVDRVFAANFFGVVNSIAGVLPKMQRGSQLVVVDSMARMFQFTRAEAYGASKAAIHYFAGSLRTDLEKDGIEVITVSPGFVKTPMTDANDFEMPMRVTVAQASDAIRKGIAKSKPHIAFPRTFGFILAFLQRLPYRLQMALSKRMKQS</sequence>
<dbReference type="RefSeq" id="WP_126765748.1">
    <property type="nucleotide sequence ID" value="NZ_PIPJ01000002.1"/>
</dbReference>
<comment type="similarity">
    <text evidence="1">Belongs to the short-chain dehydrogenases/reductases (SDR) family.</text>
</comment>
<dbReference type="EMBL" id="PIPJ01000002">
    <property type="protein sequence ID" value="RUO22304.1"/>
    <property type="molecule type" value="Genomic_DNA"/>
</dbReference>
<evidence type="ECO:0000256" key="2">
    <source>
        <dbReference type="ARBA" id="ARBA00023002"/>
    </source>
</evidence>
<keyword evidence="2" id="KW-0560">Oxidoreductase</keyword>
<dbReference type="InterPro" id="IPR020904">
    <property type="entry name" value="Sc_DH/Rdtase_CS"/>
</dbReference>